<sequence length="150" mass="17120">MKQEQGFLKRLMTLPWEEMALKMEERLQAGRPESFEVPRHRLALPAGGGDPPSPSPSPTPTTAPRQPAPAQEREGMCSRGRYAEIKSTAARENVSLNEARRIMNENQARLQDRGERISQIANRSRELAEEAAKFQDLARKLKEMQKNRWI</sequence>
<dbReference type="VEuPathDB" id="TriTrypDB:TcG_09564"/>
<gene>
    <name evidence="4" type="ORF">C3747_121g32</name>
</gene>
<dbReference type="VEuPathDB" id="TriTrypDB:C4B63_9g529"/>
<feature type="compositionally biased region" description="Pro residues" evidence="2">
    <location>
        <begin position="51"/>
        <end position="61"/>
    </location>
</feature>
<evidence type="ECO:0000259" key="3">
    <source>
        <dbReference type="PROSITE" id="PS50892"/>
    </source>
</evidence>
<keyword evidence="1" id="KW-0175">Coiled coil</keyword>
<evidence type="ECO:0000313" key="4">
    <source>
        <dbReference type="EMBL" id="PWV06005.1"/>
    </source>
</evidence>
<proteinExistence type="predicted"/>
<feature type="compositionally biased region" description="Basic and acidic residues" evidence="2">
    <location>
        <begin position="30"/>
        <end position="39"/>
    </location>
</feature>
<dbReference type="AlphaFoldDB" id="A0A2V2WCF3"/>
<dbReference type="Pfam" id="PF00957">
    <property type="entry name" value="Synaptobrevin"/>
    <property type="match status" value="1"/>
</dbReference>
<dbReference type="VEuPathDB" id="TriTrypDB:BCY84_18255"/>
<evidence type="ECO:0000313" key="5">
    <source>
        <dbReference type="Proteomes" id="UP000246078"/>
    </source>
</evidence>
<dbReference type="VEuPathDB" id="TriTrypDB:TcBrA4_0102850"/>
<feature type="domain" description="V-SNARE coiled-coil homology" evidence="3">
    <location>
        <begin position="88"/>
        <end position="148"/>
    </location>
</feature>
<evidence type="ECO:0000256" key="1">
    <source>
        <dbReference type="PROSITE-ProRule" id="PRU00290"/>
    </source>
</evidence>
<dbReference type="PROSITE" id="PS50892">
    <property type="entry name" value="V_SNARE"/>
    <property type="match status" value="1"/>
</dbReference>
<dbReference type="VEuPathDB" id="TriTrypDB:TcCLB.509267.10"/>
<dbReference type="VEuPathDB" id="TriTrypDB:TcCL_ESM06530"/>
<comment type="caution">
    <text evidence="4">The sequence shown here is derived from an EMBL/GenBank/DDBJ whole genome shotgun (WGS) entry which is preliminary data.</text>
</comment>
<evidence type="ECO:0000256" key="2">
    <source>
        <dbReference type="SAM" id="MobiDB-lite"/>
    </source>
</evidence>
<dbReference type="Gene3D" id="1.20.5.110">
    <property type="match status" value="1"/>
</dbReference>
<dbReference type="VEuPathDB" id="TriTrypDB:TcYC6_0051710"/>
<feature type="region of interest" description="Disordered" evidence="2">
    <location>
        <begin position="30"/>
        <end position="78"/>
    </location>
</feature>
<dbReference type="SUPFAM" id="SSF58038">
    <property type="entry name" value="SNARE fusion complex"/>
    <property type="match status" value="1"/>
</dbReference>
<dbReference type="VEuPathDB" id="TriTrypDB:TcCLB.507685.10"/>
<name>A0A2V2WCF3_TRYCR</name>
<dbReference type="Proteomes" id="UP000246078">
    <property type="component" value="Unassembled WGS sequence"/>
</dbReference>
<organism evidence="4 5">
    <name type="scientific">Trypanosoma cruzi</name>
    <dbReference type="NCBI Taxonomy" id="5693"/>
    <lineage>
        <taxon>Eukaryota</taxon>
        <taxon>Discoba</taxon>
        <taxon>Euglenozoa</taxon>
        <taxon>Kinetoplastea</taxon>
        <taxon>Metakinetoplastina</taxon>
        <taxon>Trypanosomatida</taxon>
        <taxon>Trypanosomatidae</taxon>
        <taxon>Trypanosoma</taxon>
        <taxon>Schizotrypanum</taxon>
    </lineage>
</organism>
<dbReference type="VEuPathDB" id="TriTrypDB:C3747_121g32"/>
<accession>A0A2V2WCF3</accession>
<dbReference type="InterPro" id="IPR042855">
    <property type="entry name" value="V_SNARE_CC"/>
</dbReference>
<protein>
    <recommendedName>
        <fullName evidence="3">V-SNARE coiled-coil homology domain-containing protein</fullName>
    </recommendedName>
</protein>
<dbReference type="EMBL" id="PRFC01000121">
    <property type="protein sequence ID" value="PWV06005.1"/>
    <property type="molecule type" value="Genomic_DNA"/>
</dbReference>
<dbReference type="VEuPathDB" id="TriTrypDB:ECC02_007056"/>
<reference evidence="4 5" key="1">
    <citation type="journal article" date="2018" name="Microb. Genom.">
        <title>Expanding an expanded genome: long-read sequencing of Trypanosoma cruzi.</title>
        <authorList>
            <person name="Berna L."/>
            <person name="Rodriguez M."/>
            <person name="Chiribao M.L."/>
            <person name="Parodi-Talice A."/>
            <person name="Pita S."/>
            <person name="Rijo G."/>
            <person name="Alvarez-Valin F."/>
            <person name="Robello C."/>
        </authorList>
    </citation>
    <scope>NUCLEOTIDE SEQUENCE [LARGE SCALE GENOMIC DNA]</scope>
    <source>
        <strain evidence="4 5">TCC</strain>
    </source>
</reference>